<accession>A0ACB6Z4M1</accession>
<evidence type="ECO:0000313" key="1">
    <source>
        <dbReference type="EMBL" id="KAF9644467.1"/>
    </source>
</evidence>
<organism evidence="1 2">
    <name type="scientific">Thelephora ganbajun</name>
    <name type="common">Ganba fungus</name>
    <dbReference type="NCBI Taxonomy" id="370292"/>
    <lineage>
        <taxon>Eukaryota</taxon>
        <taxon>Fungi</taxon>
        <taxon>Dikarya</taxon>
        <taxon>Basidiomycota</taxon>
        <taxon>Agaricomycotina</taxon>
        <taxon>Agaricomycetes</taxon>
        <taxon>Thelephorales</taxon>
        <taxon>Thelephoraceae</taxon>
        <taxon>Thelephora</taxon>
    </lineage>
</organism>
<reference evidence="1" key="1">
    <citation type="submission" date="2019-10" db="EMBL/GenBank/DDBJ databases">
        <authorList>
            <consortium name="DOE Joint Genome Institute"/>
            <person name="Kuo A."/>
            <person name="Miyauchi S."/>
            <person name="Kiss E."/>
            <person name="Drula E."/>
            <person name="Kohler A."/>
            <person name="Sanchez-Garcia M."/>
            <person name="Andreopoulos B."/>
            <person name="Barry K.W."/>
            <person name="Bonito G."/>
            <person name="Buee M."/>
            <person name="Carver A."/>
            <person name="Chen C."/>
            <person name="Cichocki N."/>
            <person name="Clum A."/>
            <person name="Culley D."/>
            <person name="Crous P.W."/>
            <person name="Fauchery L."/>
            <person name="Girlanda M."/>
            <person name="Hayes R."/>
            <person name="Keri Z."/>
            <person name="Labutti K."/>
            <person name="Lipzen A."/>
            <person name="Lombard V."/>
            <person name="Magnuson J."/>
            <person name="Maillard F."/>
            <person name="Morin E."/>
            <person name="Murat C."/>
            <person name="Nolan M."/>
            <person name="Ohm R."/>
            <person name="Pangilinan J."/>
            <person name="Pereira M."/>
            <person name="Perotto S."/>
            <person name="Peter M."/>
            <person name="Riley R."/>
            <person name="Sitrit Y."/>
            <person name="Stielow B."/>
            <person name="Szollosi G."/>
            <person name="Zifcakova L."/>
            <person name="Stursova M."/>
            <person name="Spatafora J.W."/>
            <person name="Tedersoo L."/>
            <person name="Vaario L.-M."/>
            <person name="Yamada A."/>
            <person name="Yan M."/>
            <person name="Wang P."/>
            <person name="Xu J."/>
            <person name="Bruns T."/>
            <person name="Baldrian P."/>
            <person name="Vilgalys R."/>
            <person name="Henrissat B."/>
            <person name="Grigoriev I.V."/>
            <person name="Hibbett D."/>
            <person name="Nagy L.G."/>
            <person name="Martin F.M."/>
        </authorList>
    </citation>
    <scope>NUCLEOTIDE SEQUENCE</scope>
    <source>
        <strain evidence="1">P2</strain>
    </source>
</reference>
<proteinExistence type="predicted"/>
<dbReference type="EMBL" id="MU118137">
    <property type="protein sequence ID" value="KAF9644467.1"/>
    <property type="molecule type" value="Genomic_DNA"/>
</dbReference>
<protein>
    <submittedName>
        <fullName evidence="1">Uncharacterized protein</fullName>
    </submittedName>
</protein>
<dbReference type="Proteomes" id="UP000886501">
    <property type="component" value="Unassembled WGS sequence"/>
</dbReference>
<comment type="caution">
    <text evidence="1">The sequence shown here is derived from an EMBL/GenBank/DDBJ whole genome shotgun (WGS) entry which is preliminary data.</text>
</comment>
<evidence type="ECO:0000313" key="2">
    <source>
        <dbReference type="Proteomes" id="UP000886501"/>
    </source>
</evidence>
<reference evidence="1" key="2">
    <citation type="journal article" date="2020" name="Nat. Commun.">
        <title>Large-scale genome sequencing of mycorrhizal fungi provides insights into the early evolution of symbiotic traits.</title>
        <authorList>
            <person name="Miyauchi S."/>
            <person name="Kiss E."/>
            <person name="Kuo A."/>
            <person name="Drula E."/>
            <person name="Kohler A."/>
            <person name="Sanchez-Garcia M."/>
            <person name="Morin E."/>
            <person name="Andreopoulos B."/>
            <person name="Barry K.W."/>
            <person name="Bonito G."/>
            <person name="Buee M."/>
            <person name="Carver A."/>
            <person name="Chen C."/>
            <person name="Cichocki N."/>
            <person name="Clum A."/>
            <person name="Culley D."/>
            <person name="Crous P.W."/>
            <person name="Fauchery L."/>
            <person name="Girlanda M."/>
            <person name="Hayes R.D."/>
            <person name="Keri Z."/>
            <person name="LaButti K."/>
            <person name="Lipzen A."/>
            <person name="Lombard V."/>
            <person name="Magnuson J."/>
            <person name="Maillard F."/>
            <person name="Murat C."/>
            <person name="Nolan M."/>
            <person name="Ohm R.A."/>
            <person name="Pangilinan J."/>
            <person name="Pereira M.F."/>
            <person name="Perotto S."/>
            <person name="Peter M."/>
            <person name="Pfister S."/>
            <person name="Riley R."/>
            <person name="Sitrit Y."/>
            <person name="Stielow J.B."/>
            <person name="Szollosi G."/>
            <person name="Zifcakova L."/>
            <person name="Stursova M."/>
            <person name="Spatafora J.W."/>
            <person name="Tedersoo L."/>
            <person name="Vaario L.M."/>
            <person name="Yamada A."/>
            <person name="Yan M."/>
            <person name="Wang P."/>
            <person name="Xu J."/>
            <person name="Bruns T."/>
            <person name="Baldrian P."/>
            <person name="Vilgalys R."/>
            <person name="Dunand C."/>
            <person name="Henrissat B."/>
            <person name="Grigoriev I.V."/>
            <person name="Hibbett D."/>
            <person name="Nagy L.G."/>
            <person name="Martin F.M."/>
        </authorList>
    </citation>
    <scope>NUCLEOTIDE SEQUENCE</scope>
    <source>
        <strain evidence="1">P2</strain>
    </source>
</reference>
<name>A0ACB6Z4M1_THEGA</name>
<feature type="non-terminal residue" evidence="1">
    <location>
        <position position="1"/>
    </location>
</feature>
<sequence length="50" mass="5687">PSIYLDEVQEELLAERGVHASLATISRTLTQMRCSKKSLSRRAAERNEEL</sequence>
<keyword evidence="2" id="KW-1185">Reference proteome</keyword>
<gene>
    <name evidence="1" type="ORF">BDM02DRAFT_3102869</name>
</gene>